<reference evidence="1" key="1">
    <citation type="submission" date="2015-07" db="EMBL/GenBank/DDBJ databases">
        <title>MeaNS - Measles Nucleotide Surveillance Program.</title>
        <authorList>
            <person name="Tran T."/>
            <person name="Druce J."/>
        </authorList>
    </citation>
    <scope>NUCLEOTIDE SEQUENCE</scope>
    <source>
        <strain evidence="1">UCB-OBI-ISO-001</strain>
        <tissue evidence="1">Gonad</tissue>
    </source>
</reference>
<organism evidence="1">
    <name type="scientific">Octopus bimaculoides</name>
    <name type="common">California two-spotted octopus</name>
    <dbReference type="NCBI Taxonomy" id="37653"/>
    <lineage>
        <taxon>Eukaryota</taxon>
        <taxon>Metazoa</taxon>
        <taxon>Spiralia</taxon>
        <taxon>Lophotrochozoa</taxon>
        <taxon>Mollusca</taxon>
        <taxon>Cephalopoda</taxon>
        <taxon>Coleoidea</taxon>
        <taxon>Octopodiformes</taxon>
        <taxon>Octopoda</taxon>
        <taxon>Incirrata</taxon>
        <taxon>Octopodidae</taxon>
        <taxon>Octopus</taxon>
    </lineage>
</organism>
<feature type="non-terminal residue" evidence="1">
    <location>
        <position position="90"/>
    </location>
</feature>
<proteinExistence type="predicted"/>
<accession>A0A0L8IB43</accession>
<dbReference type="EMBL" id="KQ416194">
    <property type="protein sequence ID" value="KOF98240.1"/>
    <property type="molecule type" value="Genomic_DNA"/>
</dbReference>
<dbReference type="AlphaFoldDB" id="A0A0L8IB43"/>
<gene>
    <name evidence="1" type="ORF">OCBIM_22026590mg</name>
</gene>
<protein>
    <submittedName>
        <fullName evidence="1">Uncharacterized protein</fullName>
    </submittedName>
</protein>
<sequence>MTTITISSNTASTATTTTTVTINTSTNTSGTITTLTNTSGTITTSAILPLVSLQTPPSSQLQLSILPQLQTSASPPPLATTVGYANFATK</sequence>
<name>A0A0L8IB43_OCTBM</name>
<evidence type="ECO:0000313" key="1">
    <source>
        <dbReference type="EMBL" id="KOF98240.1"/>
    </source>
</evidence>